<dbReference type="InterPro" id="IPR002884">
    <property type="entry name" value="P_dom"/>
</dbReference>
<evidence type="ECO:0000256" key="3">
    <source>
        <dbReference type="ARBA" id="ARBA00022801"/>
    </source>
</evidence>
<dbReference type="InterPro" id="IPR051048">
    <property type="entry name" value="Peptidase_S8/S53_subtilisin"/>
</dbReference>
<reference evidence="10 11" key="2">
    <citation type="submission" date="2018-03" db="EMBL/GenBank/DDBJ databases">
        <authorList>
            <person name="Keele B.F."/>
        </authorList>
    </citation>
    <scope>NUCLEOTIDE SEQUENCE [LARGE SCALE GENOMIC DNA]</scope>
    <source>
        <strain evidence="10 11">D13</strain>
    </source>
</reference>
<evidence type="ECO:0000256" key="1">
    <source>
        <dbReference type="ARBA" id="ARBA00011073"/>
    </source>
</evidence>
<feature type="active site" description="Charge relay system" evidence="5">
    <location>
        <position position="563"/>
    </location>
</feature>
<keyword evidence="11" id="KW-1185">Reference proteome</keyword>
<keyword evidence="3 5" id="KW-0378">Hydrolase</keyword>
<comment type="similarity">
    <text evidence="1 5">Belongs to the peptidase S8 family.</text>
</comment>
<dbReference type="InterPro" id="IPR008979">
    <property type="entry name" value="Galactose-bd-like_sf"/>
</dbReference>
<dbReference type="InterPro" id="IPR036852">
    <property type="entry name" value="Peptidase_S8/S53_dom_sf"/>
</dbReference>
<evidence type="ECO:0000256" key="6">
    <source>
        <dbReference type="SAM" id="MobiDB-lite"/>
    </source>
</evidence>
<dbReference type="PROSITE" id="PS00138">
    <property type="entry name" value="SUBTILASE_SER"/>
    <property type="match status" value="1"/>
</dbReference>
<dbReference type="InterPro" id="IPR036116">
    <property type="entry name" value="FN3_sf"/>
</dbReference>
<gene>
    <name evidence="10" type="ORF">C7S18_14415</name>
</gene>
<dbReference type="EMBL" id="CP027860">
    <property type="protein sequence ID" value="AVP98311.1"/>
    <property type="molecule type" value="Genomic_DNA"/>
</dbReference>
<dbReference type="PROSITE" id="PS51892">
    <property type="entry name" value="SUBTILASE"/>
    <property type="match status" value="1"/>
</dbReference>
<dbReference type="InterPro" id="IPR003961">
    <property type="entry name" value="FN3_dom"/>
</dbReference>
<evidence type="ECO:0000259" key="9">
    <source>
        <dbReference type="PROSITE" id="PS51829"/>
    </source>
</evidence>
<dbReference type="AlphaFoldDB" id="A0A2P1PU01"/>
<evidence type="ECO:0008006" key="12">
    <source>
        <dbReference type="Google" id="ProtNLM"/>
    </source>
</evidence>
<evidence type="ECO:0000313" key="10">
    <source>
        <dbReference type="EMBL" id="AVP98311.1"/>
    </source>
</evidence>
<keyword evidence="7" id="KW-0732">Signal</keyword>
<sequence length="1128" mass="116159">MSLRNSRPILTLAILASLSSGSAFAASTPERVMILSRDSAAADVAKSAGSWAEDYGSFIVVGVDQGQAKALTSGNHGVLLDGHIYTRGRSFDPLVDNLRAKTSNPRAYKESLNSSGEDFIVQFSAPVRDEWLQDLRMAGLTVVNYLPTDAFLVHGKPDQVMALVSHPRIRWVGAYEPIDRLGPALDYVFADAETMQKRTFNAPPPKSVSRYEIAFAKYTTMMEVLSSVGTLGGQVRQYMDLPNSYFDLVRVDLPAEKLADVARLKGVISIDPYIAPTAEDERAAQIVAGNFVNATTVSPPGYDPLTQFTVDGTSVTVAIVDDGIGIPGDGGFYVTAANAVNANLRGAAAGADGHGHLQASIIAGTTPFSTLDPGGYNYGLGVAPKAHVINIPLLRTGYGGSEADTANDAVTTAGPNGVLGTISNNSWGAGTNSNAYDSLAAAYDGFVRDASAGSSIDELMVVFSAGNSGPTANSLTRPKVAKNVLTVAASENVRPTSPSSTGSTSPADNLEQLPDFSSRGPAADQRIKPDIAAPGDAITGGRSGPDVLFGNIDTFHRISSGTSHAAPQIAGAAALFSEYWKDRNAGDSPSPALIKAALINGTVDMSGTGATAAIPNGNEGWGRVNLKNVMNDIVTEYVDQSVPLQTPGEEYTFNGAIADGGKDLRIALVWTDPPGTVDPALVNNLDLEVTLNGTLYRGNVFTAGVSATGGAANTRDNVERVYLPVGSSGLSSGATLQVKVRATGLNGDGILGGADTTDQHFALVCSNCVAEPGFALTTSPTNASVCAGTNVSQSLDVSPILGFNAPVDLTATGLPAPGTVNFTPSTIAALPGSALLQIGSAGVGTGDYAIALTGTSGVVVRNTNFNLHVSSAVPATPTLTAPADTAVGVPTSPVLTWAVVPDAASYTVEIATDVNFSNIVDSETVTGNSYAVTPALNTQTTYYWRVRATNACGSSVLSSVRSFATEALVCFTGSLSIPDNTPAGVSSNIVIPAGGPAISGLKLRVEVTHTYIGDLVISLAKNGGAAVNVINRPLRASGSGSCNVANIAANFLMSSSTTSGTCAASPPAFGGDVQPIATFVPFDGASEGTWTLKIVDAANLDVGTLTRWCIDLPGPSQPTDILFKNDFE</sequence>
<dbReference type="PANTHER" id="PTHR43399">
    <property type="entry name" value="SUBTILISIN-RELATED"/>
    <property type="match status" value="1"/>
</dbReference>
<dbReference type="KEGG" id="xba:C7S18_14415"/>
<feature type="signal peptide" evidence="7">
    <location>
        <begin position="1"/>
        <end position="25"/>
    </location>
</feature>
<dbReference type="SUPFAM" id="SSF52743">
    <property type="entry name" value="Subtilisin-like"/>
    <property type="match status" value="1"/>
</dbReference>
<evidence type="ECO:0000256" key="2">
    <source>
        <dbReference type="ARBA" id="ARBA00022670"/>
    </source>
</evidence>
<name>A0A2P1PU01_9GAMM</name>
<dbReference type="SUPFAM" id="SSF49265">
    <property type="entry name" value="Fibronectin type III"/>
    <property type="match status" value="1"/>
</dbReference>
<dbReference type="InterPro" id="IPR000209">
    <property type="entry name" value="Peptidase_S8/S53_dom"/>
</dbReference>
<dbReference type="Pfam" id="PF00082">
    <property type="entry name" value="Peptidase_S8"/>
    <property type="match status" value="1"/>
</dbReference>
<dbReference type="OrthoDB" id="614750at2"/>
<dbReference type="InterPro" id="IPR015500">
    <property type="entry name" value="Peptidase_S8_subtilisin-rel"/>
</dbReference>
<dbReference type="PROSITE" id="PS51829">
    <property type="entry name" value="P_HOMO_B"/>
    <property type="match status" value="1"/>
</dbReference>
<accession>A0A2P1PU01</accession>
<dbReference type="Gene3D" id="2.60.40.10">
    <property type="entry name" value="Immunoglobulins"/>
    <property type="match status" value="1"/>
</dbReference>
<feature type="domain" description="Fibronectin type-III" evidence="8">
    <location>
        <begin position="873"/>
        <end position="968"/>
    </location>
</feature>
<feature type="active site" description="Charge relay system" evidence="5">
    <location>
        <position position="354"/>
    </location>
</feature>
<organism evidence="10 11">
    <name type="scientific">Ahniella affigens</name>
    <dbReference type="NCBI Taxonomy" id="2021234"/>
    <lineage>
        <taxon>Bacteria</taxon>
        <taxon>Pseudomonadati</taxon>
        <taxon>Pseudomonadota</taxon>
        <taxon>Gammaproteobacteria</taxon>
        <taxon>Lysobacterales</taxon>
        <taxon>Rhodanobacteraceae</taxon>
        <taxon>Ahniella</taxon>
    </lineage>
</organism>
<evidence type="ECO:0000313" key="11">
    <source>
        <dbReference type="Proteomes" id="UP000241074"/>
    </source>
</evidence>
<dbReference type="Gene3D" id="2.60.120.380">
    <property type="match status" value="1"/>
</dbReference>
<protein>
    <recommendedName>
        <fullName evidence="12">P/Homo B domain-containing protein</fullName>
    </recommendedName>
</protein>
<dbReference type="PANTHER" id="PTHR43399:SF4">
    <property type="entry name" value="CELL WALL-ASSOCIATED PROTEASE"/>
    <property type="match status" value="1"/>
</dbReference>
<dbReference type="Gene3D" id="2.60.120.260">
    <property type="entry name" value="Galactose-binding domain-like"/>
    <property type="match status" value="1"/>
</dbReference>
<feature type="compositionally biased region" description="Low complexity" evidence="6">
    <location>
        <begin position="495"/>
        <end position="506"/>
    </location>
</feature>
<dbReference type="InterPro" id="IPR023828">
    <property type="entry name" value="Peptidase_S8_Ser-AS"/>
</dbReference>
<dbReference type="PRINTS" id="PR00723">
    <property type="entry name" value="SUBTILISIN"/>
</dbReference>
<dbReference type="PROSITE" id="PS50853">
    <property type="entry name" value="FN3"/>
    <property type="match status" value="1"/>
</dbReference>
<dbReference type="Gene3D" id="3.40.50.200">
    <property type="entry name" value="Peptidase S8/S53 domain"/>
    <property type="match status" value="1"/>
</dbReference>
<evidence type="ECO:0000256" key="7">
    <source>
        <dbReference type="SAM" id="SignalP"/>
    </source>
</evidence>
<evidence type="ECO:0000259" key="8">
    <source>
        <dbReference type="PROSITE" id="PS50853"/>
    </source>
</evidence>
<evidence type="ECO:0000256" key="5">
    <source>
        <dbReference type="PROSITE-ProRule" id="PRU01240"/>
    </source>
</evidence>
<dbReference type="Proteomes" id="UP000241074">
    <property type="component" value="Chromosome"/>
</dbReference>
<dbReference type="GO" id="GO:0006508">
    <property type="term" value="P:proteolysis"/>
    <property type="evidence" value="ECO:0007669"/>
    <property type="project" value="UniProtKB-KW"/>
</dbReference>
<keyword evidence="2 5" id="KW-0645">Protease</keyword>
<reference evidence="10 11" key="1">
    <citation type="submission" date="2018-03" db="EMBL/GenBank/DDBJ databases">
        <title>Ahniella affigens gen. nov., sp. nov., a gammaproteobacterium isolated from sandy soil near a stream.</title>
        <authorList>
            <person name="Ko Y."/>
            <person name="Kim J.-H."/>
        </authorList>
    </citation>
    <scope>NUCLEOTIDE SEQUENCE [LARGE SCALE GENOMIC DNA]</scope>
    <source>
        <strain evidence="10 11">D13</strain>
    </source>
</reference>
<evidence type="ECO:0000256" key="4">
    <source>
        <dbReference type="ARBA" id="ARBA00022825"/>
    </source>
</evidence>
<feature type="active site" description="Charge relay system" evidence="5">
    <location>
        <position position="321"/>
    </location>
</feature>
<proteinExistence type="inferred from homology"/>
<keyword evidence="4 5" id="KW-0720">Serine protease</keyword>
<dbReference type="SUPFAM" id="SSF49785">
    <property type="entry name" value="Galactose-binding domain-like"/>
    <property type="match status" value="2"/>
</dbReference>
<dbReference type="CDD" id="cd00063">
    <property type="entry name" value="FN3"/>
    <property type="match status" value="1"/>
</dbReference>
<feature type="region of interest" description="Disordered" evidence="6">
    <location>
        <begin position="490"/>
        <end position="527"/>
    </location>
</feature>
<feature type="chain" id="PRO_5015123528" description="P/Homo B domain-containing protein" evidence="7">
    <location>
        <begin position="26"/>
        <end position="1128"/>
    </location>
</feature>
<feature type="domain" description="P/Homo B" evidence="9">
    <location>
        <begin position="963"/>
        <end position="1118"/>
    </location>
</feature>
<dbReference type="InterPro" id="IPR013783">
    <property type="entry name" value="Ig-like_fold"/>
</dbReference>
<dbReference type="GO" id="GO:0004252">
    <property type="term" value="F:serine-type endopeptidase activity"/>
    <property type="evidence" value="ECO:0007669"/>
    <property type="project" value="UniProtKB-UniRule"/>
</dbReference>